<dbReference type="OrthoDB" id="3250108at2759"/>
<dbReference type="Proteomes" id="UP000053989">
    <property type="component" value="Unassembled WGS sequence"/>
</dbReference>
<feature type="region of interest" description="Disordered" evidence="1">
    <location>
        <begin position="224"/>
        <end position="255"/>
    </location>
</feature>
<reference evidence="2 3" key="1">
    <citation type="submission" date="2014-04" db="EMBL/GenBank/DDBJ databases">
        <authorList>
            <consortium name="DOE Joint Genome Institute"/>
            <person name="Kuo A."/>
            <person name="Kohler A."/>
            <person name="Nagy L.G."/>
            <person name="Floudas D."/>
            <person name="Copeland A."/>
            <person name="Barry K.W."/>
            <person name="Cichocki N."/>
            <person name="Veneault-Fourrey C."/>
            <person name="LaButti K."/>
            <person name="Lindquist E.A."/>
            <person name="Lipzen A."/>
            <person name="Lundell T."/>
            <person name="Morin E."/>
            <person name="Murat C."/>
            <person name="Sun H."/>
            <person name="Tunlid A."/>
            <person name="Henrissat B."/>
            <person name="Grigoriev I.V."/>
            <person name="Hibbett D.S."/>
            <person name="Martin F."/>
            <person name="Nordberg H.P."/>
            <person name="Cantor M.N."/>
            <person name="Hua S.X."/>
        </authorList>
    </citation>
    <scope>NUCLEOTIDE SEQUENCE [LARGE SCALE GENOMIC DNA]</scope>
    <source>
        <strain evidence="2 3">Foug A</strain>
    </source>
</reference>
<feature type="compositionally biased region" description="Polar residues" evidence="1">
    <location>
        <begin position="234"/>
        <end position="249"/>
    </location>
</feature>
<protein>
    <submittedName>
        <fullName evidence="2">Uncharacterized protein</fullName>
    </submittedName>
</protein>
<evidence type="ECO:0000256" key="1">
    <source>
        <dbReference type="SAM" id="MobiDB-lite"/>
    </source>
</evidence>
<dbReference type="EMBL" id="KN822014">
    <property type="protein sequence ID" value="KIM67128.1"/>
    <property type="molecule type" value="Genomic_DNA"/>
</dbReference>
<feature type="compositionally biased region" description="Pro residues" evidence="1">
    <location>
        <begin position="47"/>
        <end position="60"/>
    </location>
</feature>
<reference evidence="3" key="2">
    <citation type="submission" date="2015-01" db="EMBL/GenBank/DDBJ databases">
        <title>Evolutionary Origins and Diversification of the Mycorrhizal Mutualists.</title>
        <authorList>
            <consortium name="DOE Joint Genome Institute"/>
            <consortium name="Mycorrhizal Genomics Consortium"/>
            <person name="Kohler A."/>
            <person name="Kuo A."/>
            <person name="Nagy L.G."/>
            <person name="Floudas D."/>
            <person name="Copeland A."/>
            <person name="Barry K.W."/>
            <person name="Cichocki N."/>
            <person name="Veneault-Fourrey C."/>
            <person name="LaButti K."/>
            <person name="Lindquist E.A."/>
            <person name="Lipzen A."/>
            <person name="Lundell T."/>
            <person name="Morin E."/>
            <person name="Murat C."/>
            <person name="Riley R."/>
            <person name="Ohm R."/>
            <person name="Sun H."/>
            <person name="Tunlid A."/>
            <person name="Henrissat B."/>
            <person name="Grigoriev I.V."/>
            <person name="Hibbett D.S."/>
            <person name="Martin F."/>
        </authorList>
    </citation>
    <scope>NUCLEOTIDE SEQUENCE [LARGE SCALE GENOMIC DNA]</scope>
    <source>
        <strain evidence="3">Foug A</strain>
    </source>
</reference>
<evidence type="ECO:0000313" key="2">
    <source>
        <dbReference type="EMBL" id="KIM67128.1"/>
    </source>
</evidence>
<keyword evidence="3" id="KW-1185">Reference proteome</keyword>
<feature type="region of interest" description="Disordered" evidence="1">
    <location>
        <begin position="22"/>
        <end position="70"/>
    </location>
</feature>
<accession>A0A0C3A0F7</accession>
<dbReference type="AlphaFoldDB" id="A0A0C3A0F7"/>
<dbReference type="InParanoid" id="A0A0C3A0F7"/>
<organism evidence="2 3">
    <name type="scientific">Scleroderma citrinum Foug A</name>
    <dbReference type="NCBI Taxonomy" id="1036808"/>
    <lineage>
        <taxon>Eukaryota</taxon>
        <taxon>Fungi</taxon>
        <taxon>Dikarya</taxon>
        <taxon>Basidiomycota</taxon>
        <taxon>Agaricomycotina</taxon>
        <taxon>Agaricomycetes</taxon>
        <taxon>Agaricomycetidae</taxon>
        <taxon>Boletales</taxon>
        <taxon>Sclerodermatineae</taxon>
        <taxon>Sclerodermataceae</taxon>
        <taxon>Scleroderma</taxon>
    </lineage>
</organism>
<dbReference type="HOGENOM" id="CLU_056207_0_0_1"/>
<evidence type="ECO:0000313" key="3">
    <source>
        <dbReference type="Proteomes" id="UP000053989"/>
    </source>
</evidence>
<sequence>MQQAHSPIPFICISPASPKKTRTVFHSPLPDDDPEVDDSGFRAKHLTPPPNMSPRYPPPLRSSTYPIPKGLHHDQFDQLLKASRERRATLGAQKAPDLRKELAVKNQKNKQLERRALFLSKLSEPPSPTATVTPKTPPESPAILHCCLPSPGLESPLAVFESVTKDACDAPAGRAQGWVEQIDFRLPISIQSRSAGETQNAGSKRPGTARKFLPSLDEITARMGSAVPGRSGRRQNSVLPPSSQETTSKARPKLNVGRLHIPLRTLSFGASISNGRECNITPPPTPHTPKLEVTTTVVPRTASATPFPLNESNLRAFSRLHTARDMMKTLKRRSLPPPPGAWLDSSSTSVQQKRKSAPVVFYGKGRAGFEHDVLSIPGGF</sequence>
<dbReference type="STRING" id="1036808.A0A0C3A0F7"/>
<proteinExistence type="predicted"/>
<name>A0A0C3A0F7_9AGAM</name>
<gene>
    <name evidence="2" type="ORF">SCLCIDRAFT_108833</name>
</gene>